<evidence type="ECO:0000313" key="5">
    <source>
        <dbReference type="Proteomes" id="UP000002361"/>
    </source>
</evidence>
<evidence type="ECO:0000256" key="3">
    <source>
        <dbReference type="SAM" id="Phobius"/>
    </source>
</evidence>
<feature type="compositionally biased region" description="Basic and acidic residues" evidence="2">
    <location>
        <begin position="271"/>
        <end position="285"/>
    </location>
</feature>
<dbReference type="GeneID" id="31491122"/>
<keyword evidence="3" id="KW-0472">Membrane</keyword>
<sequence length="303" mass="31069">MTFSSKRRLTAELVARETALRSQLGALAGALGGGPAAPRAPKALPLALGAGALGAGVLALAGYALLRRKPEAPAATPPHPETLARWEDEGGAVFETLDWDDDRWLAAAEAARDAARDELLSLYETGKASAEAKADIAAERARKLSEAFRHGLEGLGDEAADLIVTARQSVWEAMEAGGRAARQGLAEGKDIAARHPVAASAAGIAAGAGLMALSSHSRPALKYVLPLALAGLAVQAGRVFGRDRPTLRGKAEAVAEAAGETLETVSTAVARKTDAARATARRAEAGAKPGPRPKSARNGAARH</sequence>
<accession>D5AL23</accession>
<organism evidence="4 5">
    <name type="scientific">Rhodobacter capsulatus (strain ATCC BAA-309 / NBRC 16581 / SB1003)</name>
    <dbReference type="NCBI Taxonomy" id="272942"/>
    <lineage>
        <taxon>Bacteria</taxon>
        <taxon>Pseudomonadati</taxon>
        <taxon>Pseudomonadota</taxon>
        <taxon>Alphaproteobacteria</taxon>
        <taxon>Rhodobacterales</taxon>
        <taxon>Rhodobacter group</taxon>
        <taxon>Rhodobacter</taxon>
    </lineage>
</organism>
<dbReference type="HOGENOM" id="CLU_917907_0_0_5"/>
<protein>
    <submittedName>
        <fullName evidence="4">Uncharacterized protein</fullName>
    </submittedName>
</protein>
<name>D5AL23_RHOCB</name>
<evidence type="ECO:0000313" key="4">
    <source>
        <dbReference type="EMBL" id="ADE86013.1"/>
    </source>
</evidence>
<gene>
    <name evidence="4" type="ordered locus">RCAP_rcc02283</name>
</gene>
<dbReference type="EMBL" id="CP001312">
    <property type="protein sequence ID" value="ADE86013.1"/>
    <property type="molecule type" value="Genomic_DNA"/>
</dbReference>
<feature type="transmembrane region" description="Helical" evidence="3">
    <location>
        <begin position="46"/>
        <end position="66"/>
    </location>
</feature>
<proteinExistence type="predicted"/>
<dbReference type="RefSeq" id="WP_013067992.1">
    <property type="nucleotide sequence ID" value="NC_014034.1"/>
</dbReference>
<keyword evidence="3" id="KW-1133">Transmembrane helix</keyword>
<dbReference type="STRING" id="272942.RCAP_rcc02283"/>
<dbReference type="OrthoDB" id="10007850at2"/>
<dbReference type="Proteomes" id="UP000002361">
    <property type="component" value="Chromosome"/>
</dbReference>
<feature type="region of interest" description="Disordered" evidence="2">
    <location>
        <begin position="271"/>
        <end position="303"/>
    </location>
</feature>
<reference evidence="4 5" key="2">
    <citation type="journal article" date="2010" name="J. Bacteriol.">
        <title>Complete genome sequence of the photosynthetic purple nonsulfur bacterium Rhodobacter capsulatus SB 1003.</title>
        <authorList>
            <person name="Strnad H."/>
            <person name="Lapidus A."/>
            <person name="Paces J."/>
            <person name="Ulbrich P."/>
            <person name="Vlcek C."/>
            <person name="Paces V."/>
            <person name="Haselkorn R."/>
        </authorList>
    </citation>
    <scope>NUCLEOTIDE SEQUENCE [LARGE SCALE GENOMIC DNA]</scope>
    <source>
        <strain evidence="5">ATCC BAA-309 / NBRC 16581 / SB1003</strain>
    </source>
</reference>
<reference key="1">
    <citation type="submission" date="2008-12" db="EMBL/GenBank/DDBJ databases">
        <title>Complete genome sequence of Rhodobacter capsulatus SB1003.</title>
        <authorList>
            <person name="Strnad H."/>
            <person name="Lapidus A."/>
            <person name="Vlcek C."/>
            <person name="Ulbrich P."/>
            <person name="Paces J."/>
            <person name="Maltsev N."/>
            <person name="Kumar V."/>
            <person name="Kogan Y."/>
            <person name="Milgram A."/>
            <person name="Rebrekov D."/>
            <person name="Mazur M."/>
            <person name="Cox R."/>
            <person name="Kyrpides N."/>
            <person name="Kolar M."/>
            <person name="Sachova J."/>
            <person name="Ridl J."/>
            <person name="Ivanova N."/>
            <person name="Kapatral V."/>
            <person name="Los T."/>
            <person name="Lykidis A."/>
            <person name="Mikhailova N."/>
            <person name="Reznik G."/>
            <person name="Vasieva O."/>
            <person name="Fonstein M."/>
            <person name="Paces V."/>
            <person name="Haselkorn R."/>
        </authorList>
    </citation>
    <scope>NUCLEOTIDE SEQUENCE</scope>
    <source>
        <strain>SB1003</strain>
    </source>
</reference>
<evidence type="ECO:0000256" key="2">
    <source>
        <dbReference type="SAM" id="MobiDB-lite"/>
    </source>
</evidence>
<keyword evidence="1" id="KW-0175">Coiled coil</keyword>
<keyword evidence="5" id="KW-1185">Reference proteome</keyword>
<evidence type="ECO:0000256" key="1">
    <source>
        <dbReference type="SAM" id="Coils"/>
    </source>
</evidence>
<keyword evidence="3" id="KW-0812">Transmembrane</keyword>
<feature type="coiled-coil region" evidence="1">
    <location>
        <begin position="105"/>
        <end position="147"/>
    </location>
</feature>
<dbReference type="AlphaFoldDB" id="D5AL23"/>
<dbReference type="KEGG" id="rcp:RCAP_rcc02283"/>